<dbReference type="Pfam" id="PF21790">
    <property type="entry name" value="OGG"/>
    <property type="match status" value="1"/>
</dbReference>
<dbReference type="EMBL" id="BOON01000035">
    <property type="protein sequence ID" value="GII24280.1"/>
    <property type="molecule type" value="Genomic_DNA"/>
</dbReference>
<protein>
    <submittedName>
        <fullName evidence="2">Uncharacterized protein</fullName>
    </submittedName>
</protein>
<gene>
    <name evidence="2" type="ORF">Pme01_38770</name>
</gene>
<reference evidence="2" key="1">
    <citation type="submission" date="2021-01" db="EMBL/GenBank/DDBJ databases">
        <title>Whole genome shotgun sequence of Planosporangium mesophilum NBRC 109066.</title>
        <authorList>
            <person name="Komaki H."/>
            <person name="Tamura T."/>
        </authorList>
    </citation>
    <scope>NUCLEOTIDE SEQUENCE</scope>
    <source>
        <strain evidence="2">NBRC 109066</strain>
    </source>
</reference>
<dbReference type="InterPro" id="IPR048868">
    <property type="entry name" value="OGG-like_put"/>
</dbReference>
<sequence>MIDANGRAVPARLRRLFAVWDRKGRPGQLAIGWSRSSWSTFLPVHAPLLARLPNPIDRAAVVASVRGDDERAAVEAFIAAMVWGYGRVGYGPFRTARVLTENKDAAPILREAADRVRSDGGPEAFAWLAKNRLNWLGVAFATKYLFFCSAGSSATPALVLDRLVQAWLREHAGWRVRLDWHAADYREYVHTAIEWAFELGCAPADVEYLMFADAASRNPTGQWAGPNSTGDSAAGGQPPGDARPDVMAVLDALDEAAEAFAALPATATPSDTADFERGLQQLRQIVLGHQ</sequence>
<keyword evidence="3" id="KW-1185">Reference proteome</keyword>
<feature type="region of interest" description="Disordered" evidence="1">
    <location>
        <begin position="220"/>
        <end position="243"/>
    </location>
</feature>
<proteinExistence type="predicted"/>
<feature type="compositionally biased region" description="Polar residues" evidence="1">
    <location>
        <begin position="220"/>
        <end position="231"/>
    </location>
</feature>
<dbReference type="Proteomes" id="UP000599074">
    <property type="component" value="Unassembled WGS sequence"/>
</dbReference>
<organism evidence="2 3">
    <name type="scientific">Planosporangium mesophilum</name>
    <dbReference type="NCBI Taxonomy" id="689768"/>
    <lineage>
        <taxon>Bacteria</taxon>
        <taxon>Bacillati</taxon>
        <taxon>Actinomycetota</taxon>
        <taxon>Actinomycetes</taxon>
        <taxon>Micromonosporales</taxon>
        <taxon>Micromonosporaceae</taxon>
        <taxon>Planosporangium</taxon>
    </lineage>
</organism>
<dbReference type="RefSeq" id="WP_168116600.1">
    <property type="nucleotide sequence ID" value="NZ_BOON01000035.1"/>
</dbReference>
<evidence type="ECO:0000313" key="2">
    <source>
        <dbReference type="EMBL" id="GII24280.1"/>
    </source>
</evidence>
<accession>A0A8J3TBW0</accession>
<evidence type="ECO:0000256" key="1">
    <source>
        <dbReference type="SAM" id="MobiDB-lite"/>
    </source>
</evidence>
<name>A0A8J3TBW0_9ACTN</name>
<dbReference type="AlphaFoldDB" id="A0A8J3TBW0"/>
<comment type="caution">
    <text evidence="2">The sequence shown here is derived from an EMBL/GenBank/DDBJ whole genome shotgun (WGS) entry which is preliminary data.</text>
</comment>
<evidence type="ECO:0000313" key="3">
    <source>
        <dbReference type="Proteomes" id="UP000599074"/>
    </source>
</evidence>